<accession>A0ABN1EGX6</accession>
<dbReference type="Pfam" id="PF02894">
    <property type="entry name" value="GFO_IDH_MocA_C"/>
    <property type="match status" value="1"/>
</dbReference>
<comment type="function">
    <text evidence="4">Involved in the oxidation of myo-inositol (MI) to 2-keto-myo-inositol (2KMI or 2-inosose).</text>
</comment>
<dbReference type="SUPFAM" id="SSF55347">
    <property type="entry name" value="Glyceraldehyde-3-phosphate dehydrogenase-like, C-terminal domain"/>
    <property type="match status" value="1"/>
</dbReference>
<name>A0ABN1EGX6_SACER</name>
<dbReference type="InterPro" id="IPR000683">
    <property type="entry name" value="Gfo/Idh/MocA-like_OxRdtase_N"/>
</dbReference>
<dbReference type="EC" id="1.1.1.18" evidence="4"/>
<organism evidence="7 8">
    <name type="scientific">Saccharopolyspora erythraea</name>
    <name type="common">Streptomyces erythraeus</name>
    <dbReference type="NCBI Taxonomy" id="1836"/>
    <lineage>
        <taxon>Bacteria</taxon>
        <taxon>Bacillati</taxon>
        <taxon>Actinomycetota</taxon>
        <taxon>Actinomycetes</taxon>
        <taxon>Pseudonocardiales</taxon>
        <taxon>Pseudonocardiaceae</taxon>
        <taxon>Saccharopolyspora</taxon>
    </lineage>
</organism>
<evidence type="ECO:0000259" key="6">
    <source>
        <dbReference type="Pfam" id="PF02894"/>
    </source>
</evidence>
<reference evidence="7 8" key="1">
    <citation type="journal article" date="2019" name="Int. J. Syst. Evol. Microbiol.">
        <title>The Global Catalogue of Microorganisms (GCM) 10K type strain sequencing project: providing services to taxonomists for standard genome sequencing and annotation.</title>
        <authorList>
            <consortium name="The Broad Institute Genomics Platform"/>
            <consortium name="The Broad Institute Genome Sequencing Center for Infectious Disease"/>
            <person name="Wu L."/>
            <person name="Ma J."/>
        </authorList>
    </citation>
    <scope>NUCLEOTIDE SEQUENCE [LARGE SCALE GENOMIC DNA]</scope>
    <source>
        <strain evidence="7 8">JCM 10303</strain>
    </source>
</reference>
<evidence type="ECO:0000313" key="7">
    <source>
        <dbReference type="EMBL" id="GAA0565863.1"/>
    </source>
</evidence>
<comment type="caution">
    <text evidence="7">The sequence shown here is derived from an EMBL/GenBank/DDBJ whole genome shotgun (WGS) entry which is preliminary data.</text>
</comment>
<evidence type="ECO:0000259" key="5">
    <source>
        <dbReference type="Pfam" id="PF01408"/>
    </source>
</evidence>
<dbReference type="HAMAP" id="MF_01671">
    <property type="entry name" value="IolG"/>
    <property type="match status" value="1"/>
</dbReference>
<comment type="similarity">
    <text evidence="1 4">Belongs to the Gfo/Idh/MocA family.</text>
</comment>
<comment type="catalytic activity">
    <reaction evidence="4">
        <text>myo-inositol + NAD(+) = scyllo-inosose + NADH + H(+)</text>
        <dbReference type="Rhea" id="RHEA:16949"/>
        <dbReference type="ChEBI" id="CHEBI:15378"/>
        <dbReference type="ChEBI" id="CHEBI:17268"/>
        <dbReference type="ChEBI" id="CHEBI:17811"/>
        <dbReference type="ChEBI" id="CHEBI:57540"/>
        <dbReference type="ChEBI" id="CHEBI:57945"/>
        <dbReference type="EC" id="1.1.1.18"/>
    </reaction>
</comment>
<dbReference type="Gene3D" id="3.30.360.10">
    <property type="entry name" value="Dihydrodipicolinate Reductase, domain 2"/>
    <property type="match status" value="1"/>
</dbReference>
<dbReference type="PANTHER" id="PTHR43593">
    <property type="match status" value="1"/>
</dbReference>
<comment type="subunit">
    <text evidence="4">Homotetramer.</text>
</comment>
<evidence type="ECO:0000256" key="2">
    <source>
        <dbReference type="ARBA" id="ARBA00023002"/>
    </source>
</evidence>
<feature type="domain" description="Gfo/Idh/MocA-like oxidoreductase C-terminal" evidence="6">
    <location>
        <begin position="136"/>
        <end position="325"/>
    </location>
</feature>
<dbReference type="InterPro" id="IPR004104">
    <property type="entry name" value="Gfo/Idh/MocA-like_OxRdtase_C"/>
</dbReference>
<gene>
    <name evidence="4" type="primary">iolG</name>
    <name evidence="7" type="ORF">GCM10009533_71760</name>
</gene>
<dbReference type="Pfam" id="PF01408">
    <property type="entry name" value="GFO_IDH_MocA"/>
    <property type="match status" value="1"/>
</dbReference>
<dbReference type="InterPro" id="IPR036291">
    <property type="entry name" value="NAD(P)-bd_dom_sf"/>
</dbReference>
<protein>
    <recommendedName>
        <fullName evidence="4">Inositol 2-dehydrogenase</fullName>
        <ecNumber evidence="4">1.1.1.18</ecNumber>
    </recommendedName>
    <alternativeName>
        <fullName evidence="4">Myo-inositol 2-dehydrogenase</fullName>
        <shortName evidence="4">MI 2-dehydrogenase</shortName>
    </alternativeName>
</protein>
<evidence type="ECO:0000256" key="4">
    <source>
        <dbReference type="HAMAP-Rule" id="MF_01671"/>
    </source>
</evidence>
<keyword evidence="3 4" id="KW-0520">NAD</keyword>
<evidence type="ECO:0000313" key="8">
    <source>
        <dbReference type="Proteomes" id="UP001500729"/>
    </source>
</evidence>
<dbReference type="SUPFAM" id="SSF51735">
    <property type="entry name" value="NAD(P)-binding Rossmann-fold domains"/>
    <property type="match status" value="1"/>
</dbReference>
<feature type="domain" description="Gfo/Idh/MocA-like oxidoreductase N-terminal" evidence="5">
    <location>
        <begin position="3"/>
        <end position="123"/>
    </location>
</feature>
<dbReference type="InterPro" id="IPR023794">
    <property type="entry name" value="MI/DCI_dehydrogenase"/>
</dbReference>
<keyword evidence="8" id="KW-1185">Reference proteome</keyword>
<evidence type="ECO:0000256" key="3">
    <source>
        <dbReference type="ARBA" id="ARBA00023027"/>
    </source>
</evidence>
<dbReference type="Gene3D" id="3.40.50.720">
    <property type="entry name" value="NAD(P)-binding Rossmann-like Domain"/>
    <property type="match status" value="1"/>
</dbReference>
<sequence>MTMNIGVIGCGLMGADHIRTLTTAVSGARVAAVNDADEGRAAGAAAEAEGARVHSDPFGLIDDAEVDAVVVASADETHEEFALACVRAGKPVLCEKPLATTSEACLRVVEAEMRGGRPLVQVGFMRRFDPSYLEMKRVLDSGRIGRALMLHSVHRNAGYPPALPDSALITGTGVHDIDIARWLLGQEIVTATAHTPRRSGLARPDFQDTRFLVLETENGVLVDVEIFVNAGYGYDVRGELVGELGSISLHPPATLTTRYEGLEGRPVARDFRPRFQDAYRNELQAWVTAGASGEVRGATAWDGYASAAVAEACLHSVATGSTAPVEIAPQPALYAPLAA</sequence>
<dbReference type="InterPro" id="IPR050424">
    <property type="entry name" value="Gfo-Idh-MocA_inositol_DH"/>
</dbReference>
<dbReference type="RefSeq" id="WP_009951448.1">
    <property type="nucleotide sequence ID" value="NZ_BAAAGS010000123.1"/>
</dbReference>
<keyword evidence="2 4" id="KW-0560">Oxidoreductase</keyword>
<evidence type="ECO:0000256" key="1">
    <source>
        <dbReference type="ARBA" id="ARBA00010928"/>
    </source>
</evidence>
<proteinExistence type="inferred from homology"/>
<dbReference type="EMBL" id="BAAAGS010000123">
    <property type="protein sequence ID" value="GAA0565863.1"/>
    <property type="molecule type" value="Genomic_DNA"/>
</dbReference>
<dbReference type="Proteomes" id="UP001500729">
    <property type="component" value="Unassembled WGS sequence"/>
</dbReference>
<dbReference type="PANTHER" id="PTHR43593:SF1">
    <property type="entry name" value="INOSITOL 2-DEHYDROGENASE"/>
    <property type="match status" value="1"/>
</dbReference>